<sequence>MDLGKSNRRLVRNYLMGEEQIIKTKEEKYLGVIVQENLNPENHKNKIFGLSYKMLTNVRVAFQFMDKYMMKKIITSMISSKLEYAAVV</sequence>
<name>A0A5B7GQU0_PORTR</name>
<proteinExistence type="predicted"/>
<dbReference type="Proteomes" id="UP000324222">
    <property type="component" value="Unassembled WGS sequence"/>
</dbReference>
<evidence type="ECO:0000313" key="2">
    <source>
        <dbReference type="Proteomes" id="UP000324222"/>
    </source>
</evidence>
<accession>A0A5B7GQU0</accession>
<keyword evidence="2" id="KW-1185">Reference proteome</keyword>
<evidence type="ECO:0000313" key="1">
    <source>
        <dbReference type="EMBL" id="MPC61232.1"/>
    </source>
</evidence>
<gene>
    <name evidence="1" type="ORF">E2C01_055299</name>
</gene>
<protein>
    <submittedName>
        <fullName evidence="1">Uncharacterized protein</fullName>
    </submittedName>
</protein>
<reference evidence="1 2" key="1">
    <citation type="submission" date="2019-05" db="EMBL/GenBank/DDBJ databases">
        <title>Another draft genome of Portunus trituberculatus and its Hox gene families provides insights of decapod evolution.</title>
        <authorList>
            <person name="Jeong J.-H."/>
            <person name="Song I."/>
            <person name="Kim S."/>
            <person name="Choi T."/>
            <person name="Kim D."/>
            <person name="Ryu S."/>
            <person name="Kim W."/>
        </authorList>
    </citation>
    <scope>NUCLEOTIDE SEQUENCE [LARGE SCALE GENOMIC DNA]</scope>
    <source>
        <tissue evidence="1">Muscle</tissue>
    </source>
</reference>
<organism evidence="1 2">
    <name type="scientific">Portunus trituberculatus</name>
    <name type="common">Swimming crab</name>
    <name type="synonym">Neptunus trituberculatus</name>
    <dbReference type="NCBI Taxonomy" id="210409"/>
    <lineage>
        <taxon>Eukaryota</taxon>
        <taxon>Metazoa</taxon>
        <taxon>Ecdysozoa</taxon>
        <taxon>Arthropoda</taxon>
        <taxon>Crustacea</taxon>
        <taxon>Multicrustacea</taxon>
        <taxon>Malacostraca</taxon>
        <taxon>Eumalacostraca</taxon>
        <taxon>Eucarida</taxon>
        <taxon>Decapoda</taxon>
        <taxon>Pleocyemata</taxon>
        <taxon>Brachyura</taxon>
        <taxon>Eubrachyura</taxon>
        <taxon>Portunoidea</taxon>
        <taxon>Portunidae</taxon>
        <taxon>Portuninae</taxon>
        <taxon>Portunus</taxon>
    </lineage>
</organism>
<dbReference type="EMBL" id="VSRR010018316">
    <property type="protein sequence ID" value="MPC61232.1"/>
    <property type="molecule type" value="Genomic_DNA"/>
</dbReference>
<dbReference type="AlphaFoldDB" id="A0A5B7GQU0"/>
<comment type="caution">
    <text evidence="1">The sequence shown here is derived from an EMBL/GenBank/DDBJ whole genome shotgun (WGS) entry which is preliminary data.</text>
</comment>